<evidence type="ECO:0000313" key="4">
    <source>
        <dbReference type="Proteomes" id="UP001610728"/>
    </source>
</evidence>
<evidence type="ECO:0000259" key="2">
    <source>
        <dbReference type="SMART" id="SM00148"/>
    </source>
</evidence>
<dbReference type="PROSITE" id="PS50007">
    <property type="entry name" value="PIPLC_X_DOMAIN"/>
    <property type="match status" value="1"/>
</dbReference>
<dbReference type="GeneID" id="98120827"/>
<dbReference type="PANTHER" id="PTHR13593:SF113">
    <property type="entry name" value="SI:DKEY-266F7.9"/>
    <property type="match status" value="1"/>
</dbReference>
<feature type="signal peptide" evidence="1">
    <location>
        <begin position="1"/>
        <end position="17"/>
    </location>
</feature>
<dbReference type="RefSeq" id="XP_070856321.1">
    <property type="nucleotide sequence ID" value="XM_071001432.1"/>
</dbReference>
<keyword evidence="4" id="KW-1185">Reference proteome</keyword>
<dbReference type="SMART" id="SM00148">
    <property type="entry name" value="PLCXc"/>
    <property type="match status" value="1"/>
</dbReference>
<feature type="chain" id="PRO_5047287739" evidence="1">
    <location>
        <begin position="18"/>
        <end position="332"/>
    </location>
</feature>
<dbReference type="InterPro" id="IPR017946">
    <property type="entry name" value="PLC-like_Pdiesterase_TIM-brl"/>
</dbReference>
<reference evidence="3 4" key="1">
    <citation type="submission" date="2020-05" db="EMBL/GenBank/DDBJ databases">
        <title>Ceratocystis lukuohia genome.</title>
        <authorList>
            <person name="Harrington T.C."/>
            <person name="Kim K."/>
            <person name="Mayers C.G."/>
        </authorList>
    </citation>
    <scope>NUCLEOTIDE SEQUENCE [LARGE SCALE GENOMIC DNA]</scope>
    <source>
        <strain evidence="3 4">C4212</strain>
    </source>
</reference>
<sequence length="332" mass="37087">MRFNLFTTLSFLAFSHAAQFKGVNDPWSFDVGVDEKADWMSGIDDSILLSQLSIPGTRHSMADNLELESMQTQNVHLQQQLIGGIRYIDVTCLIINGDLMVYHGHHKTGHSFWNVLTTLYNFLDVHSRETVILRVTKGSLSDSLEDFTRLFHEYLSPDHRLGAYITPHVYYKGPAGIDTVPTLADVRGKIFILQDFASQAPSLYGLPWNSHLVSSRLLASNRHPKSYVVESLAVKTHVMSLSNRNMRKLYVTEASNSDGAAKPSEFSTSTVDVKMNNQLGTCLSKASMNDRGEYLLNGKIVNVGIVAMEYPGKSLVEQILKLNDLYRASQVA</sequence>
<gene>
    <name evidence="3" type="ORF">HOO65_080090</name>
</gene>
<keyword evidence="1" id="KW-0732">Signal</keyword>
<organism evidence="3 4">
    <name type="scientific">Ceratocystis lukuohia</name>
    <dbReference type="NCBI Taxonomy" id="2019550"/>
    <lineage>
        <taxon>Eukaryota</taxon>
        <taxon>Fungi</taxon>
        <taxon>Dikarya</taxon>
        <taxon>Ascomycota</taxon>
        <taxon>Pezizomycotina</taxon>
        <taxon>Sordariomycetes</taxon>
        <taxon>Hypocreomycetidae</taxon>
        <taxon>Microascales</taxon>
        <taxon>Ceratocystidaceae</taxon>
        <taxon>Ceratocystis</taxon>
    </lineage>
</organism>
<dbReference type="InterPro" id="IPR000909">
    <property type="entry name" value="PLipase_C_PInositol-sp_X_dom"/>
</dbReference>
<protein>
    <submittedName>
        <fullName evidence="3">1-phosphatidylinositol phosphodiesterase</fullName>
    </submittedName>
</protein>
<feature type="domain" description="Phosphatidylinositol-specific phospholipase C X" evidence="2">
    <location>
        <begin position="43"/>
        <end position="195"/>
    </location>
</feature>
<dbReference type="Pfam" id="PF00388">
    <property type="entry name" value="PI-PLC-X"/>
    <property type="match status" value="1"/>
</dbReference>
<evidence type="ECO:0000256" key="1">
    <source>
        <dbReference type="SAM" id="SignalP"/>
    </source>
</evidence>
<dbReference type="Proteomes" id="UP001610728">
    <property type="component" value="Unassembled WGS sequence"/>
</dbReference>
<comment type="caution">
    <text evidence="3">The sequence shown here is derived from an EMBL/GenBank/DDBJ whole genome shotgun (WGS) entry which is preliminary data.</text>
</comment>
<evidence type="ECO:0000313" key="3">
    <source>
        <dbReference type="EMBL" id="KAL2885140.1"/>
    </source>
</evidence>
<dbReference type="InterPro" id="IPR051057">
    <property type="entry name" value="PI-PLC_domain"/>
</dbReference>
<dbReference type="EMBL" id="JABSNW010000008">
    <property type="protein sequence ID" value="KAL2885140.1"/>
    <property type="molecule type" value="Genomic_DNA"/>
</dbReference>
<dbReference type="PANTHER" id="PTHR13593">
    <property type="match status" value="1"/>
</dbReference>
<dbReference type="Gene3D" id="3.20.20.190">
    <property type="entry name" value="Phosphatidylinositol (PI) phosphodiesterase"/>
    <property type="match status" value="1"/>
</dbReference>
<proteinExistence type="predicted"/>
<accession>A0ABR4MA39</accession>
<name>A0ABR4MA39_9PEZI</name>
<dbReference type="SUPFAM" id="SSF51695">
    <property type="entry name" value="PLC-like phosphodiesterases"/>
    <property type="match status" value="1"/>
</dbReference>